<dbReference type="EMBL" id="OZ022407">
    <property type="protein sequence ID" value="CAK9437871.1"/>
    <property type="molecule type" value="Genomic_DNA"/>
</dbReference>
<feature type="compositionally biased region" description="Polar residues" evidence="9">
    <location>
        <begin position="1"/>
        <end position="17"/>
    </location>
</feature>
<comment type="similarity">
    <text evidence="3 8">Belongs to the RRT14 family.</text>
</comment>
<evidence type="ECO:0000313" key="11">
    <source>
        <dbReference type="Proteomes" id="UP001497383"/>
    </source>
</evidence>
<keyword evidence="7 8" id="KW-0539">Nucleus</keyword>
<evidence type="ECO:0000256" key="6">
    <source>
        <dbReference type="ARBA" id="ARBA00023163"/>
    </source>
</evidence>
<evidence type="ECO:0000256" key="7">
    <source>
        <dbReference type="ARBA" id="ARBA00023242"/>
    </source>
</evidence>
<evidence type="ECO:0000256" key="1">
    <source>
        <dbReference type="ARBA" id="ARBA00002711"/>
    </source>
</evidence>
<dbReference type="Proteomes" id="UP001497383">
    <property type="component" value="Chromosome 3"/>
</dbReference>
<feature type="region of interest" description="Disordered" evidence="9">
    <location>
        <begin position="1"/>
        <end position="84"/>
    </location>
</feature>
<accession>A0ABP0ZP79</accession>
<sequence length="210" mass="24084">MSFSSNAAKHQAEQTVNRMFAEILHTQPKKPHSKPSSSASPLSTTQLLSQQLGKKPQHRESDKVKKSKTLQKKHMKKKQEQDKKFQKFIKYSMIKSKWDTDPKSLTAEEHKYLSKLTRRNINQLRKWNEIDDFEISEEMARVKSELLLDIAPAQRKRLRKKLAVPSPRGKKGDNNVDFVDFDAKVKKGLISVPGLTPGLAPVDYDESDSE</sequence>
<feature type="compositionally biased region" description="Basic residues" evidence="9">
    <location>
        <begin position="65"/>
        <end position="77"/>
    </location>
</feature>
<feature type="compositionally biased region" description="Low complexity" evidence="9">
    <location>
        <begin position="34"/>
        <end position="52"/>
    </location>
</feature>
<protein>
    <recommendedName>
        <fullName evidence="4 8">Regulator of rDNA transcription 14</fullName>
    </recommendedName>
</protein>
<evidence type="ECO:0000256" key="5">
    <source>
        <dbReference type="ARBA" id="ARBA00023015"/>
    </source>
</evidence>
<name>A0ABP0ZP79_9ASCO</name>
<evidence type="ECO:0000256" key="8">
    <source>
        <dbReference type="RuleBase" id="RU362137"/>
    </source>
</evidence>
<dbReference type="GeneID" id="92207445"/>
<keyword evidence="5 8" id="KW-0805">Transcription regulation</keyword>
<comment type="function">
    <text evidence="1 8">Involved in ribosome biogenesis, probably through modulation of rDNA transcription.</text>
</comment>
<organism evidence="10 11">
    <name type="scientific">Lodderomyces beijingensis</name>
    <dbReference type="NCBI Taxonomy" id="1775926"/>
    <lineage>
        <taxon>Eukaryota</taxon>
        <taxon>Fungi</taxon>
        <taxon>Dikarya</taxon>
        <taxon>Ascomycota</taxon>
        <taxon>Saccharomycotina</taxon>
        <taxon>Pichiomycetes</taxon>
        <taxon>Debaryomycetaceae</taxon>
        <taxon>Candida/Lodderomyces clade</taxon>
        <taxon>Lodderomyces</taxon>
    </lineage>
</organism>
<dbReference type="InterPro" id="IPR031404">
    <property type="entry name" value="Rrt14"/>
</dbReference>
<reference evidence="10 11" key="1">
    <citation type="submission" date="2024-03" db="EMBL/GenBank/DDBJ databases">
        <authorList>
            <person name="Brejova B."/>
        </authorList>
    </citation>
    <scope>NUCLEOTIDE SEQUENCE [LARGE SCALE GENOMIC DNA]</scope>
    <source>
        <strain evidence="10 11">CBS 14171</strain>
    </source>
</reference>
<evidence type="ECO:0000256" key="4">
    <source>
        <dbReference type="ARBA" id="ARBA00014115"/>
    </source>
</evidence>
<dbReference type="RefSeq" id="XP_066829187.1">
    <property type="nucleotide sequence ID" value="XM_066972227.1"/>
</dbReference>
<comment type="subcellular location">
    <subcellularLocation>
        <location evidence="2 8">Nucleus</location>
        <location evidence="2 8">Nucleolus</location>
    </subcellularLocation>
</comment>
<evidence type="ECO:0000256" key="3">
    <source>
        <dbReference type="ARBA" id="ARBA00007142"/>
    </source>
</evidence>
<gene>
    <name evidence="8" type="primary">RRT14</name>
    <name evidence="10" type="ORF">LODBEIA_P22490</name>
</gene>
<keyword evidence="6 8" id="KW-0804">Transcription</keyword>
<evidence type="ECO:0000256" key="2">
    <source>
        <dbReference type="ARBA" id="ARBA00004604"/>
    </source>
</evidence>
<evidence type="ECO:0000256" key="9">
    <source>
        <dbReference type="SAM" id="MobiDB-lite"/>
    </source>
</evidence>
<proteinExistence type="inferred from homology"/>
<dbReference type="Pfam" id="PF17075">
    <property type="entry name" value="RRT14"/>
    <property type="match status" value="1"/>
</dbReference>
<evidence type="ECO:0000313" key="10">
    <source>
        <dbReference type="EMBL" id="CAK9437871.1"/>
    </source>
</evidence>
<keyword evidence="11" id="KW-1185">Reference proteome</keyword>